<dbReference type="Gene3D" id="2.40.30.10">
    <property type="entry name" value="Translation factors"/>
    <property type="match status" value="1"/>
</dbReference>
<evidence type="ECO:0000256" key="1">
    <source>
        <dbReference type="ARBA" id="ARBA00001974"/>
    </source>
</evidence>
<keyword evidence="11" id="KW-0411">Iron-sulfur</keyword>
<dbReference type="Gene3D" id="3.40.50.80">
    <property type="entry name" value="Nucleotide-binding domain of ferredoxin-NADP reductase (FNR) module"/>
    <property type="match status" value="1"/>
</dbReference>
<accession>A0A6N7F039</accession>
<keyword evidence="5" id="KW-0001">2Fe-2S</keyword>
<evidence type="ECO:0000256" key="7">
    <source>
        <dbReference type="ARBA" id="ARBA00022827"/>
    </source>
</evidence>
<dbReference type="Pfam" id="PF01794">
    <property type="entry name" value="Ferric_reduct"/>
    <property type="match status" value="1"/>
</dbReference>
<dbReference type="SUPFAM" id="SSF63380">
    <property type="entry name" value="Riboflavin synthase domain-like"/>
    <property type="match status" value="1"/>
</dbReference>
<keyword evidence="12 13" id="KW-0472">Membrane</keyword>
<comment type="cofactor">
    <cofactor evidence="1">
        <name>FAD</name>
        <dbReference type="ChEBI" id="CHEBI:57692"/>
    </cofactor>
</comment>
<feature type="transmembrane region" description="Helical" evidence="13">
    <location>
        <begin position="35"/>
        <end position="55"/>
    </location>
</feature>
<keyword evidence="10" id="KW-0408">Iron</keyword>
<dbReference type="AlphaFoldDB" id="A0A6N7F039"/>
<comment type="caution">
    <text evidence="15">The sequence shown here is derived from an EMBL/GenBank/DDBJ whole genome shotgun (WGS) entry which is preliminary data.</text>
</comment>
<feature type="transmembrane region" description="Helical" evidence="13">
    <location>
        <begin position="112"/>
        <end position="133"/>
    </location>
</feature>
<evidence type="ECO:0000256" key="9">
    <source>
        <dbReference type="ARBA" id="ARBA00023002"/>
    </source>
</evidence>
<evidence type="ECO:0000256" key="4">
    <source>
        <dbReference type="ARBA" id="ARBA00022692"/>
    </source>
</evidence>
<evidence type="ECO:0000256" key="10">
    <source>
        <dbReference type="ARBA" id="ARBA00023004"/>
    </source>
</evidence>
<keyword evidence="9" id="KW-0560">Oxidoreductase</keyword>
<dbReference type="InterPro" id="IPR017938">
    <property type="entry name" value="Riboflavin_synthase-like_b-brl"/>
</dbReference>
<dbReference type="RefSeq" id="WP_152810761.1">
    <property type="nucleotide sequence ID" value="NZ_WHNW01000011.1"/>
</dbReference>
<comment type="subcellular location">
    <subcellularLocation>
        <location evidence="2">Membrane</location>
        <topology evidence="2">Multi-pass membrane protein</topology>
    </subcellularLocation>
</comment>
<feature type="transmembrane region" description="Helical" evidence="13">
    <location>
        <begin position="140"/>
        <end position="159"/>
    </location>
</feature>
<dbReference type="InterPro" id="IPR050415">
    <property type="entry name" value="MRET"/>
</dbReference>
<evidence type="ECO:0000313" key="15">
    <source>
        <dbReference type="EMBL" id="MPV86767.1"/>
    </source>
</evidence>
<keyword evidence="3" id="KW-0285">Flavoprotein</keyword>
<name>A0A6N7F039_9GAMM</name>
<dbReference type="SUPFAM" id="SSF52343">
    <property type="entry name" value="Ferredoxin reductase-like, C-terminal NADP-linked domain"/>
    <property type="match status" value="1"/>
</dbReference>
<dbReference type="InterPro" id="IPR017927">
    <property type="entry name" value="FAD-bd_FR_type"/>
</dbReference>
<evidence type="ECO:0000259" key="14">
    <source>
        <dbReference type="PROSITE" id="PS51384"/>
    </source>
</evidence>
<dbReference type="GO" id="GO:0016491">
    <property type="term" value="F:oxidoreductase activity"/>
    <property type="evidence" value="ECO:0007669"/>
    <property type="project" value="UniProtKB-KW"/>
</dbReference>
<proteinExistence type="predicted"/>
<dbReference type="CDD" id="cd06198">
    <property type="entry name" value="FNR_like_3"/>
    <property type="match status" value="1"/>
</dbReference>
<dbReference type="Proteomes" id="UP000471298">
    <property type="component" value="Unassembled WGS sequence"/>
</dbReference>
<dbReference type="GO" id="GO:0051537">
    <property type="term" value="F:2 iron, 2 sulfur cluster binding"/>
    <property type="evidence" value="ECO:0007669"/>
    <property type="project" value="UniProtKB-KW"/>
</dbReference>
<evidence type="ECO:0000313" key="16">
    <source>
        <dbReference type="Proteomes" id="UP000471298"/>
    </source>
</evidence>
<evidence type="ECO:0000256" key="6">
    <source>
        <dbReference type="ARBA" id="ARBA00022723"/>
    </source>
</evidence>
<keyword evidence="16" id="KW-1185">Reference proteome</keyword>
<dbReference type="PROSITE" id="PS51384">
    <property type="entry name" value="FAD_FR"/>
    <property type="match status" value="1"/>
</dbReference>
<evidence type="ECO:0000256" key="5">
    <source>
        <dbReference type="ARBA" id="ARBA00022714"/>
    </source>
</evidence>
<evidence type="ECO:0000256" key="12">
    <source>
        <dbReference type="ARBA" id="ARBA00023136"/>
    </source>
</evidence>
<evidence type="ECO:0000256" key="13">
    <source>
        <dbReference type="SAM" id="Phobius"/>
    </source>
</evidence>
<protein>
    <recommendedName>
        <fullName evidence="14">FAD-binding FR-type domain-containing protein</fullName>
    </recommendedName>
</protein>
<dbReference type="PANTHER" id="PTHR47354">
    <property type="entry name" value="NADH OXIDOREDUCTASE HCR"/>
    <property type="match status" value="1"/>
</dbReference>
<evidence type="ECO:0000256" key="8">
    <source>
        <dbReference type="ARBA" id="ARBA00022989"/>
    </source>
</evidence>
<dbReference type="InParanoid" id="A0A6N7F039"/>
<dbReference type="EMBL" id="WHNW01000011">
    <property type="protein sequence ID" value="MPV86767.1"/>
    <property type="molecule type" value="Genomic_DNA"/>
</dbReference>
<dbReference type="InterPro" id="IPR013130">
    <property type="entry name" value="Fe3_Rdtase_TM_dom"/>
</dbReference>
<dbReference type="GO" id="GO:0046872">
    <property type="term" value="F:metal ion binding"/>
    <property type="evidence" value="ECO:0007669"/>
    <property type="project" value="UniProtKB-KW"/>
</dbReference>
<feature type="transmembrane region" description="Helical" evidence="13">
    <location>
        <begin position="67"/>
        <end position="86"/>
    </location>
</feature>
<sequence length="443" mass="49516">MRLFGIILIVSTTLFPAYQLAILPNISDSLALFSQYLGLAALILMAWAQIMATKFRLIETLFGSLDYVYILHKWTGIIALIAILLHDTIDADMEGFGQETWLSDIAETMGELSLYGILVLCVISIATFIPYHLWKWTHKFMGAMFILGAIHFIFILKPFSMTDAAGFYTFVFCLVGALAYLWNLLPEHLRPSHSYVITEITPTGDAIAITLRPKSRQIKANAGQFGIFRFVGAGNQEAHPFSFSKIGAHGELRLTVKSLGDYTTRLPNIIAIGQDVSVQGPFGRFCQPKVRENIWIAGGIGITPFLPIAHTLTENADTVTLFYCVKSRAQAPHLSEIEQLSRDKPTLKLHIIASDEGQRLTAEKIATLTGENMQSVRVAFCGPKTLREALQTGLRRYGLRPSHFKYEAFEFRTGIGLDKLAIYLLTKMKNQYSSRTNTHQNNT</sequence>
<evidence type="ECO:0000256" key="11">
    <source>
        <dbReference type="ARBA" id="ARBA00023014"/>
    </source>
</evidence>
<gene>
    <name evidence="15" type="ORF">GCU85_08520</name>
</gene>
<keyword evidence="6" id="KW-0479">Metal-binding</keyword>
<reference evidence="15 16" key="1">
    <citation type="submission" date="2019-10" db="EMBL/GenBank/DDBJ databases">
        <title>Cardiobacteriales fam. a chemoheterotrophic member of the order Cardiobacteriales, and proposal of Cardiobacteriales fam. nov.</title>
        <authorList>
            <person name="Wang C."/>
        </authorList>
    </citation>
    <scope>NUCLEOTIDE SEQUENCE [LARGE SCALE GENOMIC DNA]</scope>
    <source>
        <strain evidence="15 16">ML27</strain>
    </source>
</reference>
<keyword evidence="4 13" id="KW-0812">Transmembrane</keyword>
<keyword evidence="8 13" id="KW-1133">Transmembrane helix</keyword>
<dbReference type="Pfam" id="PF00175">
    <property type="entry name" value="NAD_binding_1"/>
    <property type="match status" value="1"/>
</dbReference>
<dbReference type="PANTHER" id="PTHR47354:SF8">
    <property type="entry name" value="1,2-PHENYLACETYL-COA EPOXIDASE, SUBUNIT E"/>
    <property type="match status" value="1"/>
</dbReference>
<feature type="domain" description="FAD-binding FR-type" evidence="14">
    <location>
        <begin position="187"/>
        <end position="288"/>
    </location>
</feature>
<dbReference type="GO" id="GO:0016020">
    <property type="term" value="C:membrane"/>
    <property type="evidence" value="ECO:0007669"/>
    <property type="project" value="UniProtKB-SubCell"/>
</dbReference>
<organism evidence="15 16">
    <name type="scientific">Ostreibacterium oceani</name>
    <dbReference type="NCBI Taxonomy" id="2654998"/>
    <lineage>
        <taxon>Bacteria</taxon>
        <taxon>Pseudomonadati</taxon>
        <taxon>Pseudomonadota</taxon>
        <taxon>Gammaproteobacteria</taxon>
        <taxon>Cardiobacteriales</taxon>
        <taxon>Ostreibacteriaceae</taxon>
        <taxon>Ostreibacterium</taxon>
    </lineage>
</organism>
<dbReference type="GO" id="GO:0050660">
    <property type="term" value="F:flavin adenine dinucleotide binding"/>
    <property type="evidence" value="ECO:0007669"/>
    <property type="project" value="TreeGrafter"/>
</dbReference>
<feature type="transmembrane region" description="Helical" evidence="13">
    <location>
        <begin position="165"/>
        <end position="185"/>
    </location>
</feature>
<dbReference type="InterPro" id="IPR039261">
    <property type="entry name" value="FNR_nucleotide-bd"/>
</dbReference>
<keyword evidence="7" id="KW-0274">FAD</keyword>
<evidence type="ECO:0000256" key="2">
    <source>
        <dbReference type="ARBA" id="ARBA00004141"/>
    </source>
</evidence>
<dbReference type="InterPro" id="IPR001433">
    <property type="entry name" value="OxRdtase_FAD/NAD-bd"/>
</dbReference>
<evidence type="ECO:0000256" key="3">
    <source>
        <dbReference type="ARBA" id="ARBA00022630"/>
    </source>
</evidence>